<dbReference type="EMBL" id="JABSXK010000001">
    <property type="protein sequence ID" value="NRV10617.1"/>
    <property type="molecule type" value="Genomic_DNA"/>
</dbReference>
<gene>
    <name evidence="1" type="ORF">DFH45_003580</name>
</gene>
<dbReference type="RefSeq" id="WP_155772814.1">
    <property type="nucleotide sequence ID" value="NZ_CP016090.1"/>
</dbReference>
<name>A0A9Q5GDQ9_CLOBE</name>
<evidence type="ECO:0000313" key="1">
    <source>
        <dbReference type="EMBL" id="NRV10617.1"/>
    </source>
</evidence>
<organism evidence="1 2">
    <name type="scientific">Clostridium beijerinckii</name>
    <name type="common">Clostridium MP</name>
    <dbReference type="NCBI Taxonomy" id="1520"/>
    <lineage>
        <taxon>Bacteria</taxon>
        <taxon>Bacillati</taxon>
        <taxon>Bacillota</taxon>
        <taxon>Clostridia</taxon>
        <taxon>Eubacteriales</taxon>
        <taxon>Clostridiaceae</taxon>
        <taxon>Clostridium</taxon>
    </lineage>
</organism>
<comment type="caution">
    <text evidence="1">The sequence shown here is derived from an EMBL/GenBank/DDBJ whole genome shotgun (WGS) entry which is preliminary data.</text>
</comment>
<dbReference type="Proteomes" id="UP000821656">
    <property type="component" value="Unassembled WGS sequence"/>
</dbReference>
<protein>
    <submittedName>
        <fullName evidence="1">Uncharacterized protein</fullName>
    </submittedName>
</protein>
<accession>A0A9Q5GDQ9</accession>
<evidence type="ECO:0000313" key="2">
    <source>
        <dbReference type="Proteomes" id="UP000821656"/>
    </source>
</evidence>
<dbReference type="AlphaFoldDB" id="A0A9Q5GDQ9"/>
<proteinExistence type="predicted"/>
<sequence>MNSIVNKGEKTAQKQYITMLLGCFILKNIGDKQKGPTLELQERGIKLFRQVLLQV</sequence>
<reference evidence="1" key="1">
    <citation type="submission" date="2020-05" db="EMBL/GenBank/DDBJ databases">
        <title>Genomic insights into acetone-butanol-ethanol (ABE) fermentation by sequencing solventogenic clostridia strains.</title>
        <authorList>
            <person name="Brown S."/>
        </authorList>
    </citation>
    <scope>NUCLEOTIDE SEQUENCE</scope>
    <source>
        <strain evidence="1">DJ126</strain>
    </source>
</reference>